<dbReference type="GeneID" id="40151472"/>
<keyword evidence="1" id="KW-0614">Plasmid</keyword>
<geneLocation type="plasmid" evidence="2">
    <name>phma411</name>
</geneLocation>
<dbReference type="RefSeq" id="WP_007190653.1">
    <property type="nucleotide sequence ID" value="NC_006395.1"/>
</dbReference>
<organism evidence="1 2">
    <name type="scientific">Haloarcula marismortui (strain ATCC 43049 / DSM 3752 / JCM 8966 / VKM B-1809)</name>
    <name type="common">Halobacterium marismortui</name>
    <dbReference type="NCBI Taxonomy" id="272569"/>
    <lineage>
        <taxon>Archaea</taxon>
        <taxon>Methanobacteriati</taxon>
        <taxon>Methanobacteriota</taxon>
        <taxon>Stenosarchaea group</taxon>
        <taxon>Halobacteria</taxon>
        <taxon>Halobacteriales</taxon>
        <taxon>Haloarculaceae</taxon>
        <taxon>Haloarcula</taxon>
    </lineage>
</organism>
<evidence type="ECO:0000313" key="1">
    <source>
        <dbReference type="EMBL" id="QCP90215.1"/>
    </source>
</evidence>
<name>A0A4P8JWP2_HALMA</name>
<dbReference type="Proteomes" id="UP000298722">
    <property type="component" value="Plasmid pHMA411"/>
</dbReference>
<dbReference type="EMBL" id="CP039137">
    <property type="protein sequence ID" value="QCP90215.1"/>
    <property type="molecule type" value="Genomic_DNA"/>
</dbReference>
<dbReference type="AlphaFoldDB" id="A0A4P8JWP2"/>
<proteinExistence type="predicted"/>
<evidence type="ECO:0000313" key="2">
    <source>
        <dbReference type="Proteomes" id="UP000298722"/>
    </source>
</evidence>
<sequence length="422" mass="46853">MADNTANHAYNRPPRGAQDWDVLLNENFSRIDGDVEIRDTEENRSQYTPKTGAKYLATDTGQVYLGDGNEWQRRASVNVVRNGFTRTADGTVIAPPGELQAAIDATATNSNFGQQPTQTISLVSGRTYEISDTITLKSGVRLECNGARIVPSGDFNVFELHRETQLVRPHIDTRNMDWQSIQVLIGTKESDKLEPSNRAWVQDAYLLGEPGRGTGLQFRGQDGPCSMQAASGILNGFDTALEFYAAGGDTSGQGDWSNGNHFEGTIRNYRVAISMRSEGAAVSGNTVRAQVQANSKRSEWLLWMADDPRSERDSENYLMKGNTLFVYPWDVNNYSANNPYSSDADRRAPIWYLGRGTRYGNSIYDFSGLLGNEFIVNNSDNPDRNGIFTAHGGEVTGTAQLRFNPAYDRNDSRRWHPESENS</sequence>
<protein>
    <submittedName>
        <fullName evidence="1">Uncharacterized protein</fullName>
    </submittedName>
</protein>
<gene>
    <name evidence="1" type="ORF">E6P14_04915</name>
</gene>
<accession>A0A4P8JWP2</accession>
<reference evidence="1 2" key="1">
    <citation type="submission" date="2019-04" db="EMBL/GenBank/DDBJ databases">
        <title>Methylomes of two halophilic Archaea, Haloarcula marismortui and Haloferax mediterranei.</title>
        <authorList>
            <person name="DasSarma S."/>
            <person name="DasSarma P."/>
            <person name="DasSarma S."/>
            <person name="Fomenkov A."/>
            <person name="Vincze T."/>
            <person name="Anton B.P."/>
            <person name="Roberts R.J."/>
        </authorList>
    </citation>
    <scope>NUCLEOTIDE SEQUENCE [LARGE SCALE GENOMIC DNA]</scope>
    <source>
        <strain evidence="1 2">ATCC 43049</strain>
        <plasmid evidence="2">phma411</plasmid>
    </source>
</reference>